<dbReference type="AlphaFoldDB" id="Q111S1"/>
<protein>
    <recommendedName>
        <fullName evidence="3">Spore coat protein U domain-containing protein</fullName>
    </recommendedName>
</protein>
<accession>Q111S1</accession>
<gene>
    <name evidence="2" type="ordered locus">Tery_2552</name>
</gene>
<sequence>MNLSKTAKRFLSSTMAIALAGGSVLAFRNSALADPPGTAGSGDAAVSFSETVSPECAIVTASDKTDYDRTNDSLSIVDIGQGANEDRTKVLTATDAIVFDCNTAKVQVVISGTGTTYTAPTGTNATASNLTASHVFQYGLNVAADTTVADGDLGTNIDTDGDGDLTINVSSVWTAADEELLAQTYSATTTFTVTAQ</sequence>
<keyword evidence="1" id="KW-0732">Signal</keyword>
<name>Q111S1_TRIEI</name>
<evidence type="ECO:0008006" key="3">
    <source>
        <dbReference type="Google" id="ProtNLM"/>
    </source>
</evidence>
<dbReference type="EMBL" id="CP000393">
    <property type="protein sequence ID" value="ABG51753.1"/>
    <property type="molecule type" value="Genomic_DNA"/>
</dbReference>
<organism evidence="2">
    <name type="scientific">Trichodesmium erythraeum (strain IMS101)</name>
    <dbReference type="NCBI Taxonomy" id="203124"/>
    <lineage>
        <taxon>Bacteria</taxon>
        <taxon>Bacillati</taxon>
        <taxon>Cyanobacteriota</taxon>
        <taxon>Cyanophyceae</taxon>
        <taxon>Oscillatoriophycideae</taxon>
        <taxon>Oscillatoriales</taxon>
        <taxon>Microcoleaceae</taxon>
        <taxon>Trichodesmium</taxon>
    </lineage>
</organism>
<evidence type="ECO:0000313" key="2">
    <source>
        <dbReference type="EMBL" id="ABG51753.1"/>
    </source>
</evidence>
<dbReference type="RefSeq" id="WP_011612115.1">
    <property type="nucleotide sequence ID" value="NC_008312.1"/>
</dbReference>
<feature type="chain" id="PRO_5004179934" description="Spore coat protein U domain-containing protein" evidence="1">
    <location>
        <begin position="34"/>
        <end position="196"/>
    </location>
</feature>
<reference evidence="2" key="1">
    <citation type="submission" date="2006-06" db="EMBL/GenBank/DDBJ databases">
        <title>Complete sequence of Trichodesmium erythraeum IMS101.</title>
        <authorList>
            <consortium name="US DOE Joint Genome Institute"/>
            <person name="Copeland A."/>
            <person name="Lucas S."/>
            <person name="Lapidus A."/>
            <person name="Barry K."/>
            <person name="Detter J.C."/>
            <person name="Glavina del Rio T."/>
            <person name="Hammon N."/>
            <person name="Israni S."/>
            <person name="Dalin E."/>
            <person name="Tice H."/>
            <person name="Pitluck S."/>
            <person name="Kiss H."/>
            <person name="Munk A.C."/>
            <person name="Brettin T."/>
            <person name="Bruce D."/>
            <person name="Han C."/>
            <person name="Tapia R."/>
            <person name="Gilna P."/>
            <person name="Schmutz J."/>
            <person name="Larimer F."/>
            <person name="Land M."/>
            <person name="Hauser L."/>
            <person name="Kyrpides N."/>
            <person name="Kim E."/>
            <person name="Richardson P."/>
        </authorList>
    </citation>
    <scope>NUCLEOTIDE SEQUENCE [LARGE SCALE GENOMIC DNA]</scope>
    <source>
        <strain evidence="2">IMS101</strain>
    </source>
</reference>
<dbReference type="HOGENOM" id="CLU_1389687_0_0_3"/>
<feature type="signal peptide" evidence="1">
    <location>
        <begin position="1"/>
        <end position="33"/>
    </location>
</feature>
<dbReference type="STRING" id="203124.Tery_2552"/>
<proteinExistence type="predicted"/>
<dbReference type="KEGG" id="ter:Tery_2552"/>
<evidence type="ECO:0000256" key="1">
    <source>
        <dbReference type="SAM" id="SignalP"/>
    </source>
</evidence>